<evidence type="ECO:0000256" key="1">
    <source>
        <dbReference type="ARBA" id="ARBA00022723"/>
    </source>
</evidence>
<feature type="region of interest" description="Disordered" evidence="6">
    <location>
        <begin position="823"/>
        <end position="977"/>
    </location>
</feature>
<feature type="compositionally biased region" description="Low complexity" evidence="6">
    <location>
        <begin position="254"/>
        <end position="263"/>
    </location>
</feature>
<dbReference type="AlphaFoldDB" id="A0A836IN75"/>
<evidence type="ECO:0000256" key="2">
    <source>
        <dbReference type="ARBA" id="ARBA00022771"/>
    </source>
</evidence>
<feature type="compositionally biased region" description="Basic and acidic residues" evidence="6">
    <location>
        <begin position="942"/>
        <end position="972"/>
    </location>
</feature>
<keyword evidence="3" id="KW-0862">Zinc</keyword>
<evidence type="ECO:0000313" key="9">
    <source>
        <dbReference type="EMBL" id="KAG5509372.1"/>
    </source>
</evidence>
<evidence type="ECO:0000256" key="6">
    <source>
        <dbReference type="SAM" id="MobiDB-lite"/>
    </source>
</evidence>
<dbReference type="EMBL" id="JAFJZO010000014">
    <property type="protein sequence ID" value="KAG5509372.1"/>
    <property type="molecule type" value="Genomic_DNA"/>
</dbReference>
<proteinExistence type="predicted"/>
<feature type="region of interest" description="Disordered" evidence="6">
    <location>
        <begin position="85"/>
        <end position="104"/>
    </location>
</feature>
<keyword evidence="10" id="KW-1185">Reference proteome</keyword>
<sequence>MEWPLLRVPFANIVVEEGEGENGEDDVGFAEAHRVEEARAADGLPHEVDTVQQSSQQCGDNSVVMPSSNEHCMHTLRNATPRWHTSLESPVSDTDCRSRSGSCSDNRGQVVHALRLALTDAAAVSTMGSNTYSSDSVGKSPACVSRTLRLGSTAGPSHAITETLAQPSAPRVLSTTSSSRRRTPKANTVAEKTVRGTASSRRTAAAATVVTRTAAARQSRRGGGHTDESPSKSNDTRPMGHSAVSDSKASQPGALRPLASSPLPASPEERAAEAHRLAVQATRPASISLCFDWWMYLCYYDTHALFTSQSGVFEVPLRPLATATAGMFYAELTRCFAVWRRQHWDSLVVLRGAEPLGAGARRRGTSSAKHTVRNPDLLEYANAVWYEGLRVQRLMSQLLLSDSSGDWSFEVGCRDAVLTALGAPPSAEWPPCATSPESATVTPPYSVTPVSLSEVAGTAADESTALVTVTRRATSQVMRTAGGLLIRVPSAARTLSLLRVLDILWNTLPAAIAFRMPVSEMEAPGYYRSIRDPVSLCQLYEEVFCGMTAPTYRSCVHQRAHITRQALDLLERSVSHDGSESALGEEVHSRFFNRTHLRERLTTLKSNCDSYNGAGSDLSQQASALLGAGLKALREAQAEDDRLTAYPVRENAHARKAAFTGPDESVTPQPYAAGASLLEELSSEWFPPSTAAAVVHPSLRRSPSIVEPTAGDNGAAEPSQYGRHKRVLRLLAGSPNHVAATATTTTTTAQTMDFWMQCDDCDTWHKLATRLHPVPDTWSCSCLGLACTPLKKRHKAARGTVKKATREKPMGTKVCTKRRCGVGSAKRMNGTTAASSAVAAAPHSISPQHKDGDGSDDDSNVPLAQMYPVLTGAATVDAPEKPQKRERSTSRKLRTTRERPEKARVGLSTPLSSSSTSSSSSSEGSSSSSSTSTAASRSISRSAHDHDLAPHSDAILRDGDKGRGTPEKHDRLASPLVNRSAVAAHKLSRGVAATRAVQNAAVAAAVTRVSGAGASSRSGKILQQLVQAVTELEGRRLQDNPFDQLKEIRRIEKALNAMD</sequence>
<evidence type="ECO:0000256" key="5">
    <source>
        <dbReference type="PROSITE-ProRule" id="PRU00035"/>
    </source>
</evidence>
<feature type="domain" description="CW-type" evidence="8">
    <location>
        <begin position="749"/>
        <end position="795"/>
    </location>
</feature>
<protein>
    <recommendedName>
        <fullName evidence="11">CW-type domain-containing protein</fullName>
    </recommendedName>
</protein>
<evidence type="ECO:0000313" key="10">
    <source>
        <dbReference type="Proteomes" id="UP000674318"/>
    </source>
</evidence>
<organism evidence="9 10">
    <name type="scientific">Porcisia hertigi</name>
    <dbReference type="NCBI Taxonomy" id="2761500"/>
    <lineage>
        <taxon>Eukaryota</taxon>
        <taxon>Discoba</taxon>
        <taxon>Euglenozoa</taxon>
        <taxon>Kinetoplastea</taxon>
        <taxon>Metakinetoplastina</taxon>
        <taxon>Trypanosomatida</taxon>
        <taxon>Trypanosomatidae</taxon>
        <taxon>Leishmaniinae</taxon>
        <taxon>Porcisia</taxon>
    </lineage>
</organism>
<dbReference type="InterPro" id="IPR036427">
    <property type="entry name" value="Bromodomain-like_sf"/>
</dbReference>
<evidence type="ECO:0000259" key="7">
    <source>
        <dbReference type="PROSITE" id="PS50014"/>
    </source>
</evidence>
<feature type="region of interest" description="Disordered" evidence="6">
    <location>
        <begin position="165"/>
        <end position="269"/>
    </location>
</feature>
<dbReference type="OrthoDB" id="20839at2759"/>
<dbReference type="Proteomes" id="UP000674318">
    <property type="component" value="Unassembled WGS sequence"/>
</dbReference>
<dbReference type="RefSeq" id="XP_067758524.1">
    <property type="nucleotide sequence ID" value="XM_067902631.1"/>
</dbReference>
<dbReference type="PROSITE" id="PS50014">
    <property type="entry name" value="BROMODOMAIN_2"/>
    <property type="match status" value="1"/>
</dbReference>
<dbReference type="SUPFAM" id="SSF47370">
    <property type="entry name" value="Bromodomain"/>
    <property type="match status" value="1"/>
</dbReference>
<dbReference type="GeneID" id="94292708"/>
<evidence type="ECO:0008006" key="11">
    <source>
        <dbReference type="Google" id="ProtNLM"/>
    </source>
</evidence>
<name>A0A836IN75_9TRYP</name>
<dbReference type="InterPro" id="IPR011124">
    <property type="entry name" value="Znf_CW"/>
</dbReference>
<accession>A0A836IN75</accession>
<dbReference type="Gene3D" id="1.20.920.10">
    <property type="entry name" value="Bromodomain-like"/>
    <property type="match status" value="1"/>
</dbReference>
<keyword evidence="2" id="KW-0863">Zinc-finger</keyword>
<feature type="compositionally biased region" description="Low complexity" evidence="6">
    <location>
        <begin position="195"/>
        <end position="217"/>
    </location>
</feature>
<keyword evidence="4 5" id="KW-0103">Bromodomain</keyword>
<feature type="domain" description="Bromo" evidence="7">
    <location>
        <begin position="506"/>
        <end position="584"/>
    </location>
</feature>
<keyword evidence="1" id="KW-0479">Metal-binding</keyword>
<feature type="compositionally biased region" description="Low complexity" evidence="6">
    <location>
        <begin position="912"/>
        <end position="941"/>
    </location>
</feature>
<evidence type="ECO:0000256" key="4">
    <source>
        <dbReference type="ARBA" id="ARBA00023117"/>
    </source>
</evidence>
<dbReference type="KEGG" id="phet:94292708"/>
<reference evidence="9 10" key="1">
    <citation type="submission" date="2021-02" db="EMBL/GenBank/DDBJ databases">
        <title>Porcisia hertigi Genome sequencing and assembly.</title>
        <authorList>
            <person name="Almutairi H."/>
            <person name="Gatherer D."/>
        </authorList>
    </citation>
    <scope>NUCLEOTIDE SEQUENCE [LARGE SCALE GENOMIC DNA]</scope>
    <source>
        <strain evidence="9 10">C119</strain>
    </source>
</reference>
<gene>
    <name evidence="9" type="ORF">JKF63_06682</name>
</gene>
<dbReference type="GO" id="GO:0008270">
    <property type="term" value="F:zinc ion binding"/>
    <property type="evidence" value="ECO:0007669"/>
    <property type="project" value="UniProtKB-KW"/>
</dbReference>
<evidence type="ECO:0000256" key="3">
    <source>
        <dbReference type="ARBA" id="ARBA00022833"/>
    </source>
</evidence>
<evidence type="ECO:0000259" key="8">
    <source>
        <dbReference type="PROSITE" id="PS51050"/>
    </source>
</evidence>
<comment type="caution">
    <text evidence="9">The sequence shown here is derived from an EMBL/GenBank/DDBJ whole genome shotgun (WGS) entry which is preliminary data.</text>
</comment>
<dbReference type="InterPro" id="IPR001487">
    <property type="entry name" value="Bromodomain"/>
</dbReference>
<dbReference type="PROSITE" id="PS51050">
    <property type="entry name" value="ZF_CW"/>
    <property type="match status" value="1"/>
</dbReference>
<feature type="compositionally biased region" description="Basic and acidic residues" evidence="6">
    <location>
        <begin position="878"/>
        <end position="904"/>
    </location>
</feature>